<protein>
    <submittedName>
        <fullName evidence="2">OCRE domain-containing protein</fullName>
    </submittedName>
</protein>
<accession>A0A183CFG3</accession>
<proteinExistence type="predicted"/>
<reference evidence="2" key="2">
    <citation type="submission" date="2016-06" db="UniProtKB">
        <authorList>
            <consortium name="WormBaseParasite"/>
        </authorList>
    </citation>
    <scope>IDENTIFICATION</scope>
</reference>
<organism evidence="1 2">
    <name type="scientific">Globodera pallida</name>
    <name type="common">Potato cyst nematode worm</name>
    <name type="synonym">Heterodera pallida</name>
    <dbReference type="NCBI Taxonomy" id="36090"/>
    <lineage>
        <taxon>Eukaryota</taxon>
        <taxon>Metazoa</taxon>
        <taxon>Ecdysozoa</taxon>
        <taxon>Nematoda</taxon>
        <taxon>Chromadorea</taxon>
        <taxon>Rhabditida</taxon>
        <taxon>Tylenchina</taxon>
        <taxon>Tylenchomorpha</taxon>
        <taxon>Tylenchoidea</taxon>
        <taxon>Heteroderidae</taxon>
        <taxon>Heteroderinae</taxon>
        <taxon>Globodera</taxon>
    </lineage>
</organism>
<dbReference type="AlphaFoldDB" id="A0A183CFG3"/>
<evidence type="ECO:0000313" key="2">
    <source>
        <dbReference type="WBParaSite" id="GPLIN_001161800"/>
    </source>
</evidence>
<evidence type="ECO:0000313" key="1">
    <source>
        <dbReference type="Proteomes" id="UP000050741"/>
    </source>
</evidence>
<dbReference type="WBParaSite" id="GPLIN_001161800">
    <property type="protein sequence ID" value="GPLIN_001161800"/>
    <property type="gene ID" value="GPLIN_001161800"/>
</dbReference>
<name>A0A183CFG3_GLOPA</name>
<reference evidence="1" key="1">
    <citation type="submission" date="2014-05" db="EMBL/GenBank/DDBJ databases">
        <title>The genome and life-stage specific transcriptomes of Globodera pallida elucidate key aspects of plant parasitism by a cyst nematode.</title>
        <authorList>
            <person name="Cotton J.A."/>
            <person name="Lilley C.J."/>
            <person name="Jones L.M."/>
            <person name="Kikuchi T."/>
            <person name="Reid A.J."/>
            <person name="Thorpe P."/>
            <person name="Tsai I.J."/>
            <person name="Beasley H."/>
            <person name="Blok V."/>
            <person name="Cock P.J.A."/>
            <person name="Van den Akker S.E."/>
            <person name="Holroyd N."/>
            <person name="Hunt M."/>
            <person name="Mantelin S."/>
            <person name="Naghra H."/>
            <person name="Pain A."/>
            <person name="Palomares-Rius J.E."/>
            <person name="Zarowiecki M."/>
            <person name="Berriman M."/>
            <person name="Jones J.T."/>
            <person name="Urwin P.E."/>
        </authorList>
    </citation>
    <scope>NUCLEOTIDE SEQUENCE [LARGE SCALE GENOMIC DNA]</scope>
    <source>
        <strain evidence="1">Lindley</strain>
    </source>
</reference>
<dbReference type="Proteomes" id="UP000050741">
    <property type="component" value="Unassembled WGS sequence"/>
</dbReference>
<keyword evidence="1" id="KW-1185">Reference proteome</keyword>
<sequence length="153" mass="18074">MEDFSESLGRQQNVLPRRFERRRSQEMNQLKKEVIAKMEQYQKEQQQNSVDLQKTQVMIALFSLNGQYRKGIPAFSITNGTSIGLATKQMPLNYWLGAYEGTYAYSYSGTFWDHAHAIDGKEPPRIWEMRRRRLWRQFGNAPNHLHKKWTAFG</sequence>